<comment type="function">
    <text evidence="9">Essential cell division protein.</text>
</comment>
<dbReference type="Gene3D" id="3.10.20.310">
    <property type="entry name" value="membrane protein fhac"/>
    <property type="match status" value="1"/>
</dbReference>
<protein>
    <recommendedName>
        <fullName evidence="9">Cell division protein FtsQ</fullName>
    </recommendedName>
</protein>
<dbReference type="PANTHER" id="PTHR35851">
    <property type="entry name" value="CELL DIVISION PROTEIN FTSQ"/>
    <property type="match status" value="1"/>
</dbReference>
<proteinExistence type="inferred from homology"/>
<dbReference type="InterPro" id="IPR026579">
    <property type="entry name" value="FtsQ"/>
</dbReference>
<evidence type="ECO:0000256" key="9">
    <source>
        <dbReference type="HAMAP-Rule" id="MF_00911"/>
    </source>
</evidence>
<keyword evidence="4 9" id="KW-0132">Cell division</keyword>
<sequence>MRRLVVFLVLILVLIGGGWIALGMVSDRSMSSLRTKLEAMDPLQIKHIVIRGRQLTDESDILSRLDTQKNHSLFGFSVEQARLRIDALPFVDHSTVERHLPDTVIVTLTERVPVAIWQTRRHFILINRAGDRVSERDLTAQDSTAFHKLPLVVGQGANVAAASIIDLLAHYPDVKSRILALIRIGERRWNLLMRNGTLVLLPEGAENAALARLTDYQQQIRLLERPVTSIDLRLADRMVIHTPSSPPSSSPSPGTDAP</sequence>
<dbReference type="InterPro" id="IPR013685">
    <property type="entry name" value="POTRA_FtsQ_type"/>
</dbReference>
<keyword evidence="3 9" id="KW-0997">Cell inner membrane</keyword>
<dbReference type="Proteomes" id="UP001062901">
    <property type="component" value="Unassembled WGS sequence"/>
</dbReference>
<keyword evidence="5 9" id="KW-0812">Transmembrane</keyword>
<evidence type="ECO:0000256" key="1">
    <source>
        <dbReference type="ARBA" id="ARBA00004370"/>
    </source>
</evidence>
<dbReference type="GO" id="GO:0051301">
    <property type="term" value="P:cell division"/>
    <property type="evidence" value="ECO:0007669"/>
    <property type="project" value="UniProtKB-KW"/>
</dbReference>
<accession>A0ABQ0NVR3</accession>
<comment type="subcellular location">
    <subcellularLocation>
        <location evidence="9">Cell inner membrane</location>
        <topology evidence="9">Single-pass type II membrane protein</topology>
    </subcellularLocation>
    <subcellularLocation>
        <location evidence="1">Membrane</location>
    </subcellularLocation>
    <text evidence="9">Localizes to the division septum.</text>
</comment>
<evidence type="ECO:0000313" key="11">
    <source>
        <dbReference type="EMBL" id="GBQ04510.1"/>
    </source>
</evidence>
<keyword evidence="2 9" id="KW-1003">Cell membrane</keyword>
<gene>
    <name evidence="9" type="primary">ftsQ</name>
    <name evidence="11" type="ORF">AA15669_0012</name>
</gene>
<dbReference type="Pfam" id="PF08478">
    <property type="entry name" value="POTRA_1"/>
    <property type="match status" value="1"/>
</dbReference>
<comment type="similarity">
    <text evidence="9">Belongs to the FtsQ/DivIB family. FtsQ subfamily.</text>
</comment>
<keyword evidence="7 9" id="KW-0472">Membrane</keyword>
<name>A0ABQ0NVR3_9PROT</name>
<feature type="domain" description="POTRA" evidence="10">
    <location>
        <begin position="43"/>
        <end position="111"/>
    </location>
</feature>
<dbReference type="PANTHER" id="PTHR35851:SF1">
    <property type="entry name" value="CELL DIVISION PROTEIN FTSQ"/>
    <property type="match status" value="1"/>
</dbReference>
<dbReference type="Pfam" id="PF03799">
    <property type="entry name" value="FtsQ_DivIB_C"/>
    <property type="match status" value="1"/>
</dbReference>
<keyword evidence="12" id="KW-1185">Reference proteome</keyword>
<comment type="caution">
    <text evidence="11">The sequence shown here is derived from an EMBL/GenBank/DDBJ whole genome shotgun (WGS) entry which is preliminary data.</text>
</comment>
<organism evidence="11 12">
    <name type="scientific">Saccharibacter floricola DSM 15669</name>
    <dbReference type="NCBI Taxonomy" id="1123227"/>
    <lineage>
        <taxon>Bacteria</taxon>
        <taxon>Pseudomonadati</taxon>
        <taxon>Pseudomonadota</taxon>
        <taxon>Alphaproteobacteria</taxon>
        <taxon>Acetobacterales</taxon>
        <taxon>Acetobacteraceae</taxon>
        <taxon>Saccharibacter</taxon>
    </lineage>
</organism>
<evidence type="ECO:0000256" key="8">
    <source>
        <dbReference type="ARBA" id="ARBA00023306"/>
    </source>
</evidence>
<evidence type="ECO:0000256" key="3">
    <source>
        <dbReference type="ARBA" id="ARBA00022519"/>
    </source>
</evidence>
<evidence type="ECO:0000259" key="10">
    <source>
        <dbReference type="PROSITE" id="PS51779"/>
    </source>
</evidence>
<dbReference type="HAMAP" id="MF_00911">
    <property type="entry name" value="FtsQ_subfam"/>
    <property type="match status" value="1"/>
</dbReference>
<keyword evidence="6 9" id="KW-1133">Transmembrane helix</keyword>
<dbReference type="InterPro" id="IPR045335">
    <property type="entry name" value="FtsQ_C_sf"/>
</dbReference>
<dbReference type="EMBL" id="BAQD01000001">
    <property type="protein sequence ID" value="GBQ04510.1"/>
    <property type="molecule type" value="Genomic_DNA"/>
</dbReference>
<reference evidence="11" key="1">
    <citation type="submission" date="2013-04" db="EMBL/GenBank/DDBJ databases">
        <title>The genome sequencing project of 58 acetic acid bacteria.</title>
        <authorList>
            <person name="Okamoto-Kainuma A."/>
            <person name="Ishikawa M."/>
            <person name="Umino S."/>
            <person name="Koizumi Y."/>
            <person name="Shiwa Y."/>
            <person name="Yoshikawa H."/>
            <person name="Matsutani M."/>
            <person name="Matsushita K."/>
        </authorList>
    </citation>
    <scope>NUCLEOTIDE SEQUENCE</scope>
    <source>
        <strain evidence="11">DSM 15669</strain>
    </source>
</reference>
<dbReference type="PROSITE" id="PS51779">
    <property type="entry name" value="POTRA"/>
    <property type="match status" value="1"/>
</dbReference>
<evidence type="ECO:0000256" key="5">
    <source>
        <dbReference type="ARBA" id="ARBA00022692"/>
    </source>
</evidence>
<dbReference type="InterPro" id="IPR034746">
    <property type="entry name" value="POTRA"/>
</dbReference>
<dbReference type="InterPro" id="IPR005548">
    <property type="entry name" value="Cell_div_FtsQ/DivIB_C"/>
</dbReference>
<evidence type="ECO:0000256" key="4">
    <source>
        <dbReference type="ARBA" id="ARBA00022618"/>
    </source>
</evidence>
<keyword evidence="8 9" id="KW-0131">Cell cycle</keyword>
<dbReference type="Gene3D" id="3.40.50.11690">
    <property type="entry name" value="Cell division protein FtsQ/DivIB"/>
    <property type="match status" value="1"/>
</dbReference>
<evidence type="ECO:0000256" key="6">
    <source>
        <dbReference type="ARBA" id="ARBA00022989"/>
    </source>
</evidence>
<evidence type="ECO:0000256" key="2">
    <source>
        <dbReference type="ARBA" id="ARBA00022475"/>
    </source>
</evidence>
<evidence type="ECO:0000256" key="7">
    <source>
        <dbReference type="ARBA" id="ARBA00023136"/>
    </source>
</evidence>
<evidence type="ECO:0000313" key="12">
    <source>
        <dbReference type="Proteomes" id="UP001062901"/>
    </source>
</evidence>